<name>D2UF58_XANAP</name>
<proteinExistence type="predicted"/>
<evidence type="ECO:0000259" key="1">
    <source>
        <dbReference type="Pfam" id="PF13683"/>
    </source>
</evidence>
<dbReference type="AlphaFoldDB" id="D2UF58"/>
<dbReference type="EMBL" id="FP565176">
    <property type="protein sequence ID" value="CBA16942.1"/>
    <property type="molecule type" value="Genomic_DNA"/>
</dbReference>
<dbReference type="InterPro" id="IPR001584">
    <property type="entry name" value="Integrase_cat-core"/>
</dbReference>
<dbReference type="GO" id="GO:0003676">
    <property type="term" value="F:nucleic acid binding"/>
    <property type="evidence" value="ECO:0007669"/>
    <property type="project" value="InterPro"/>
</dbReference>
<dbReference type="STRING" id="380358.XALC_2463"/>
<dbReference type="InterPro" id="IPR036397">
    <property type="entry name" value="RNaseH_sf"/>
</dbReference>
<dbReference type="Pfam" id="PF13683">
    <property type="entry name" value="rve_3"/>
    <property type="match status" value="1"/>
</dbReference>
<evidence type="ECO:0000313" key="2">
    <source>
        <dbReference type="EMBL" id="CBA16942.1"/>
    </source>
</evidence>
<dbReference type="eggNOG" id="COG2801">
    <property type="taxonomic scope" value="Bacteria"/>
</dbReference>
<dbReference type="PANTHER" id="PTHR47515">
    <property type="entry name" value="LOW CALCIUM RESPONSE LOCUS PROTEIN T"/>
    <property type="match status" value="1"/>
</dbReference>
<dbReference type="Proteomes" id="UP000001890">
    <property type="component" value="Chromosome"/>
</dbReference>
<dbReference type="Gene3D" id="3.30.420.10">
    <property type="entry name" value="Ribonuclease H-like superfamily/Ribonuclease H"/>
    <property type="match status" value="1"/>
</dbReference>
<evidence type="ECO:0000313" key="3">
    <source>
        <dbReference type="Proteomes" id="UP000001890"/>
    </source>
</evidence>
<dbReference type="GO" id="GO:0015074">
    <property type="term" value="P:DNA integration"/>
    <property type="evidence" value="ECO:0007669"/>
    <property type="project" value="InterPro"/>
</dbReference>
<organism evidence="2 3">
    <name type="scientific">Xanthomonas albilineans (strain GPE PC73 / CFBP 7063)</name>
    <dbReference type="NCBI Taxonomy" id="380358"/>
    <lineage>
        <taxon>Bacteria</taxon>
        <taxon>Pseudomonadati</taxon>
        <taxon>Pseudomonadota</taxon>
        <taxon>Gammaproteobacteria</taxon>
        <taxon>Lysobacterales</taxon>
        <taxon>Lysobacteraceae</taxon>
        <taxon>Xanthomonas</taxon>
    </lineage>
</organism>
<gene>
    <name evidence="2" type="ordered locus">XALc_2463</name>
</gene>
<dbReference type="InterPro" id="IPR012337">
    <property type="entry name" value="RNaseH-like_sf"/>
</dbReference>
<dbReference type="KEGG" id="xal:XALC_2463"/>
<dbReference type="SUPFAM" id="SSF53098">
    <property type="entry name" value="Ribonuclease H-like"/>
    <property type="match status" value="1"/>
</dbReference>
<protein>
    <submittedName>
        <fullName evidence="2">Hypothetical isxcc1 transposase orfb protein</fullName>
    </submittedName>
</protein>
<sequence length="98" mass="11092">MSSTTALAEWAERKSIALDFIEPARPMQNGFIERFNGSYRRGVLDMHIFRTLSEVREQTEFVLFMAPSSQELEPPEIQGRFSSACGRHSCHCVSAVPI</sequence>
<reference evidence="2 3" key="1">
    <citation type="journal article" date="2009" name="BMC Genomics">
        <title>The complete genome sequence of Xanthomonas albilineans provides new insights into the reductive genome evolution of the xylem-limited Xanthomonadaceae.</title>
        <authorList>
            <person name="Pieretti I."/>
            <person name="Royer M."/>
            <person name="Barbe V."/>
            <person name="Carrere S."/>
            <person name="Koebnik R."/>
            <person name="Cociancich S."/>
            <person name="Couloux A."/>
            <person name="Darrasse A."/>
            <person name="Gouzy J."/>
            <person name="Jacques M.A."/>
            <person name="Lauber E."/>
            <person name="Manceau C."/>
            <person name="Mangenot S."/>
            <person name="Poussier S."/>
            <person name="Segurens B."/>
            <person name="Szurek B."/>
            <person name="Verdier V."/>
            <person name="Arlat M."/>
            <person name="Rott P."/>
        </authorList>
    </citation>
    <scope>NUCLEOTIDE SEQUENCE [LARGE SCALE GENOMIC DNA]</scope>
    <source>
        <strain evidence="3">GPE PC73 / CFBP 7063</strain>
    </source>
</reference>
<feature type="domain" description="Integrase catalytic" evidence="1">
    <location>
        <begin position="15"/>
        <end position="60"/>
    </location>
</feature>
<dbReference type="PANTHER" id="PTHR47515:SF2">
    <property type="entry name" value="INTEGRASE CORE DOMAIN PROTEIN"/>
    <property type="match status" value="1"/>
</dbReference>
<accession>D2UF58</accession>
<keyword evidence="3" id="KW-1185">Reference proteome</keyword>